<dbReference type="Pfam" id="PF00005">
    <property type="entry name" value="ABC_tran"/>
    <property type="match status" value="1"/>
</dbReference>
<dbReference type="PROSITE" id="PS00211">
    <property type="entry name" value="ABC_TRANSPORTER_1"/>
    <property type="match status" value="1"/>
</dbReference>
<name>A0A2S0NH74_9HYPH</name>
<dbReference type="InterPro" id="IPR052156">
    <property type="entry name" value="BCAA_Transport_ATP-bd_LivF"/>
</dbReference>
<dbReference type="SMART" id="SM00382">
    <property type="entry name" value="AAA"/>
    <property type="match status" value="1"/>
</dbReference>
<dbReference type="KEGG" id="phr:C6569_04710"/>
<dbReference type="RefSeq" id="WP_106750899.1">
    <property type="nucleotide sequence ID" value="NZ_CP027668.1"/>
</dbReference>
<keyword evidence="5" id="KW-0029">Amino-acid transport</keyword>
<evidence type="ECO:0000313" key="8">
    <source>
        <dbReference type="Proteomes" id="UP000237889"/>
    </source>
</evidence>
<dbReference type="PANTHER" id="PTHR43820">
    <property type="entry name" value="HIGH-AFFINITY BRANCHED-CHAIN AMINO ACID TRANSPORT ATP-BINDING PROTEIN LIVF"/>
    <property type="match status" value="1"/>
</dbReference>
<reference evidence="7 8" key="1">
    <citation type="submission" date="2018-03" db="EMBL/GenBank/DDBJ databases">
        <title>Genome sequencing of Phreatobacter sp.</title>
        <authorList>
            <person name="Kim S.-J."/>
            <person name="Heo J."/>
            <person name="Kwon S.-W."/>
        </authorList>
    </citation>
    <scope>NUCLEOTIDE SEQUENCE [LARGE SCALE GENOMIC DNA]</scope>
    <source>
        <strain evidence="7 8">S-12</strain>
    </source>
</reference>
<dbReference type="CDD" id="cd03224">
    <property type="entry name" value="ABC_TM1139_LivF_branched"/>
    <property type="match status" value="1"/>
</dbReference>
<dbReference type="InterPro" id="IPR003593">
    <property type="entry name" value="AAA+_ATPase"/>
</dbReference>
<evidence type="ECO:0000313" key="7">
    <source>
        <dbReference type="EMBL" id="AVO47529.1"/>
    </source>
</evidence>
<dbReference type="Proteomes" id="UP000237889">
    <property type="component" value="Chromosome"/>
</dbReference>
<dbReference type="InterPro" id="IPR017871">
    <property type="entry name" value="ABC_transporter-like_CS"/>
</dbReference>
<evidence type="ECO:0000259" key="6">
    <source>
        <dbReference type="PROSITE" id="PS50893"/>
    </source>
</evidence>
<feature type="domain" description="ABC transporter" evidence="6">
    <location>
        <begin position="2"/>
        <end position="233"/>
    </location>
</feature>
<dbReference type="InterPro" id="IPR003439">
    <property type="entry name" value="ABC_transporter-like_ATP-bd"/>
</dbReference>
<dbReference type="GO" id="GO:0015807">
    <property type="term" value="P:L-amino acid transport"/>
    <property type="evidence" value="ECO:0007669"/>
    <property type="project" value="TreeGrafter"/>
</dbReference>
<evidence type="ECO:0000256" key="3">
    <source>
        <dbReference type="ARBA" id="ARBA00022741"/>
    </source>
</evidence>
<evidence type="ECO:0000256" key="5">
    <source>
        <dbReference type="ARBA" id="ARBA00022970"/>
    </source>
</evidence>
<evidence type="ECO:0000256" key="4">
    <source>
        <dbReference type="ARBA" id="ARBA00022840"/>
    </source>
</evidence>
<keyword evidence="2" id="KW-0813">Transport</keyword>
<organism evidence="7 8">
    <name type="scientific">Phreatobacter cathodiphilus</name>
    <dbReference type="NCBI Taxonomy" id="1868589"/>
    <lineage>
        <taxon>Bacteria</taxon>
        <taxon>Pseudomonadati</taxon>
        <taxon>Pseudomonadota</taxon>
        <taxon>Alphaproteobacteria</taxon>
        <taxon>Hyphomicrobiales</taxon>
        <taxon>Phreatobacteraceae</taxon>
        <taxon>Phreatobacter</taxon>
    </lineage>
</organism>
<dbReference type="EMBL" id="CP027668">
    <property type="protein sequence ID" value="AVO47529.1"/>
    <property type="molecule type" value="Genomic_DNA"/>
</dbReference>
<dbReference type="GO" id="GO:0015658">
    <property type="term" value="F:branched-chain amino acid transmembrane transporter activity"/>
    <property type="evidence" value="ECO:0007669"/>
    <property type="project" value="TreeGrafter"/>
</dbReference>
<proteinExistence type="inferred from homology"/>
<protein>
    <submittedName>
        <fullName evidence="7">Branched-chain amino acid ABC transporter ATP-binding protein</fullName>
    </submittedName>
</protein>
<evidence type="ECO:0000256" key="2">
    <source>
        <dbReference type="ARBA" id="ARBA00022448"/>
    </source>
</evidence>
<keyword evidence="4 7" id="KW-0067">ATP-binding</keyword>
<dbReference type="PANTHER" id="PTHR43820:SF4">
    <property type="entry name" value="HIGH-AFFINITY BRANCHED-CHAIN AMINO ACID TRANSPORT ATP-BINDING PROTEIN LIVF"/>
    <property type="match status" value="1"/>
</dbReference>
<sequence>MLAVENLVAGYGATEILRGLSMSVAPGEIVAVLGSNGVGKTTLNMVLSGILRASSGTVRFLGEDVTRATPGDIVSRGLIHVPEGRKIFPNMTVRENLVLGSYRRGRPARTANLDRVFATFPRLAERGGQFAGTLSGGEQQMLAIGRGLMAEPKLLILDEPSLGLSPLLVEEMFALVRRIHADGLAVLLVEQNVVQSLEVASRAFILENGVFALSGPAADLAASDDLRRAYLGL</sequence>
<dbReference type="GO" id="GO:0005524">
    <property type="term" value="F:ATP binding"/>
    <property type="evidence" value="ECO:0007669"/>
    <property type="project" value="UniProtKB-KW"/>
</dbReference>
<dbReference type="GO" id="GO:0016887">
    <property type="term" value="F:ATP hydrolysis activity"/>
    <property type="evidence" value="ECO:0007669"/>
    <property type="project" value="InterPro"/>
</dbReference>
<dbReference type="AlphaFoldDB" id="A0A2S0NH74"/>
<accession>A0A2S0NH74</accession>
<dbReference type="Gene3D" id="3.40.50.300">
    <property type="entry name" value="P-loop containing nucleotide triphosphate hydrolases"/>
    <property type="match status" value="1"/>
</dbReference>
<dbReference type="InterPro" id="IPR027417">
    <property type="entry name" value="P-loop_NTPase"/>
</dbReference>
<evidence type="ECO:0000256" key="1">
    <source>
        <dbReference type="ARBA" id="ARBA00005417"/>
    </source>
</evidence>
<gene>
    <name evidence="7" type="primary">livF</name>
    <name evidence="7" type="ORF">C6569_04710</name>
</gene>
<dbReference type="SUPFAM" id="SSF52540">
    <property type="entry name" value="P-loop containing nucleoside triphosphate hydrolases"/>
    <property type="match status" value="1"/>
</dbReference>
<dbReference type="PROSITE" id="PS50893">
    <property type="entry name" value="ABC_TRANSPORTER_2"/>
    <property type="match status" value="1"/>
</dbReference>
<dbReference type="OrthoDB" id="9806149at2"/>
<comment type="similarity">
    <text evidence="1">Belongs to the ABC transporter superfamily.</text>
</comment>
<keyword evidence="3" id="KW-0547">Nucleotide-binding</keyword>
<keyword evidence="8" id="KW-1185">Reference proteome</keyword>